<proteinExistence type="predicted"/>
<feature type="coiled-coil region" evidence="1">
    <location>
        <begin position="939"/>
        <end position="987"/>
    </location>
</feature>
<accession>A0A507E9Y8</accession>
<feature type="coiled-coil region" evidence="1">
    <location>
        <begin position="169"/>
        <end position="241"/>
    </location>
</feature>
<feature type="coiled-coil region" evidence="1">
    <location>
        <begin position="702"/>
        <end position="910"/>
    </location>
</feature>
<keyword evidence="3" id="KW-1185">Reference proteome</keyword>
<evidence type="ECO:0000313" key="2">
    <source>
        <dbReference type="EMBL" id="TPX60672.1"/>
    </source>
</evidence>
<feature type="coiled-coil region" evidence="1">
    <location>
        <begin position="1239"/>
        <end position="1354"/>
    </location>
</feature>
<dbReference type="STRING" id="109895.A0A507E9Y8"/>
<protein>
    <recommendedName>
        <fullName evidence="4">Hyaluronan-mediated motility receptor C-terminal domain-containing protein</fullName>
    </recommendedName>
</protein>
<organism evidence="2 3">
    <name type="scientific">Powellomyces hirtus</name>
    <dbReference type="NCBI Taxonomy" id="109895"/>
    <lineage>
        <taxon>Eukaryota</taxon>
        <taxon>Fungi</taxon>
        <taxon>Fungi incertae sedis</taxon>
        <taxon>Chytridiomycota</taxon>
        <taxon>Chytridiomycota incertae sedis</taxon>
        <taxon>Chytridiomycetes</taxon>
        <taxon>Spizellomycetales</taxon>
        <taxon>Powellomycetaceae</taxon>
        <taxon>Powellomyces</taxon>
    </lineage>
</organism>
<feature type="coiled-coil region" evidence="1">
    <location>
        <begin position="1048"/>
        <end position="1128"/>
    </location>
</feature>
<feature type="coiled-coil region" evidence="1">
    <location>
        <begin position="489"/>
        <end position="640"/>
    </location>
</feature>
<name>A0A507E9Y8_9FUNG</name>
<feature type="coiled-coil region" evidence="1">
    <location>
        <begin position="1154"/>
        <end position="1209"/>
    </location>
</feature>
<sequence>MAAPVAETPGPGAYHVNTSLLNRDKNKKYGFLDKANRFTDVKQEDGVEDGSDALADTSIYRPAPARSLRQERMGGEDVLKLKKEADRWQDQYHRQVAVSNKEKAILEERVGRLDAQLQNAVKEKNLLHSAITSREKELSDLLHKHTLLKQNLDKTEKLSVAQHERASKVTASQKKMEDLQKQIERLKALNEADKNAAKNCEQLEKKCEQLRSQLKSLAMEKEEALAKVRNMEEYILEIERARDALLSEAVKENENGVRMLQELQLQHSANLARTSELEAEVEKYQSSASIQAAALEERVLYLEAEEARKTKMLEEAEGTVGKLQKAIVHSREERDKERSETESIMVALRKSQRELEASHQMLTARNHEEIATYKMTLAKTETRVRAIEEELTQYKGQLQDVTMTVEQLEHENSKLRLKLSEKESESVRLAAEQFQQAQTLEKQNRLVESLKAAAAVEVSLKQEREILVEQLQSDLAAREVERDGVESDLRVANLTLDKLKTVITDLRDEITRCNSRLDQQERESQMRLMAGDGERQALQTELATMTEVKEEVEAELKVKAAECLKLTSTVDNMRMSHEKEITQMQNSYAKSREDMKAIQEQQEQQKESMRIDLNRVEEECRKLHSEVQELNEASEEKKLQYGNAIIELQRKDAELQERHAHDIRALEAEKEMLLQSSSTQVRNLTEECESLRHVVKEHVKSEKFLESRCDELQAKVDQLSTDLANEISTHECERARTKEEHQRQITSLETDMGKMQASFNAEREVFEKDVAVARQNLETAAAEFEKQLDRYVGDKVELNSRLESLDAQKEELAAELVLTSQTIAEQVIALQEERRATEKERVRVAQLESRIEEEGNAQRAQISQLQQEISTSKHNASQLNERLGATMKALEQKEREMEAASCELQERARVEADLREALKAKTEECQAGLRESQARAADVDRLQHELSHVEQKYDEASNQLKISLKTLEQKEREMEAASCELQERARVEGDLREALKAKTEECQAGLRESQARAGDVDRLQHELSHVKQKHDEDSHLLRMSLDNKDAELQTALQNSRESLAKAEEVERELRELNGELKSALESARTELLGNGQKLEVALREAREAAAAAESRQAELENARSALRKEEQERIDAVDIAKQLTDKLSQELDEKAAAFDAALRELATLRAAVDEARNDLSQAKSTAANETRLKEHLAAQIEELRSAKEAAIAATRDELTRLKSFAMEKQNALSVVELKMANELATKDVQLRKLQDELRQKATENSDIKSEAKAAVSKARKEAEKAREELSKKTGDVTRLAGLEKRLHAAEKEREKERSEFAQRFANAETEMNDALQQLDSVTIQLEDEQRRRTEMEDNYQLQLDLLQNRGIIKESEVKKLGELNAELFGHANAKQKIKHVAQLKEENVKLKTDNFALSRRCDEFKRKLMNLEREVESYRGLGSFGGGSHGNGANRKLSRVARSALSTRQSSVNSIVQTSIVENTEEEVFVGDKENTDIDFTAGGLSFVV</sequence>
<feature type="coiled-coil region" evidence="1">
    <location>
        <begin position="370"/>
        <end position="425"/>
    </location>
</feature>
<dbReference type="Proteomes" id="UP000318582">
    <property type="component" value="Unassembled WGS sequence"/>
</dbReference>
<feature type="coiled-coil region" evidence="1">
    <location>
        <begin position="1389"/>
        <end position="1437"/>
    </location>
</feature>
<dbReference type="EMBL" id="QEAQ01000013">
    <property type="protein sequence ID" value="TPX60672.1"/>
    <property type="molecule type" value="Genomic_DNA"/>
</dbReference>
<evidence type="ECO:0000256" key="1">
    <source>
        <dbReference type="SAM" id="Coils"/>
    </source>
</evidence>
<evidence type="ECO:0000313" key="3">
    <source>
        <dbReference type="Proteomes" id="UP000318582"/>
    </source>
</evidence>
<evidence type="ECO:0008006" key="4">
    <source>
        <dbReference type="Google" id="ProtNLM"/>
    </source>
</evidence>
<reference evidence="2 3" key="1">
    <citation type="journal article" date="2019" name="Sci. Rep.">
        <title>Comparative genomics of chytrid fungi reveal insights into the obligate biotrophic and pathogenic lifestyle of Synchytrium endobioticum.</title>
        <authorList>
            <person name="van de Vossenberg B.T.L.H."/>
            <person name="Warris S."/>
            <person name="Nguyen H.D.T."/>
            <person name="van Gent-Pelzer M.P.E."/>
            <person name="Joly D.L."/>
            <person name="van de Geest H.C."/>
            <person name="Bonants P.J.M."/>
            <person name="Smith D.S."/>
            <person name="Levesque C.A."/>
            <person name="van der Lee T.A.J."/>
        </authorList>
    </citation>
    <scope>NUCLEOTIDE SEQUENCE [LARGE SCALE GENOMIC DNA]</scope>
    <source>
        <strain evidence="2 3">CBS 809.83</strain>
    </source>
</reference>
<comment type="caution">
    <text evidence="2">The sequence shown here is derived from an EMBL/GenBank/DDBJ whole genome shotgun (WGS) entry which is preliminary data.</text>
</comment>
<keyword evidence="1" id="KW-0175">Coiled coil</keyword>
<gene>
    <name evidence="2" type="ORF">PhCBS80983_g01587</name>
</gene>